<organism evidence="1 2">
    <name type="scientific">Naganishia onofrii</name>
    <dbReference type="NCBI Taxonomy" id="1851511"/>
    <lineage>
        <taxon>Eukaryota</taxon>
        <taxon>Fungi</taxon>
        <taxon>Dikarya</taxon>
        <taxon>Basidiomycota</taxon>
        <taxon>Agaricomycotina</taxon>
        <taxon>Tremellomycetes</taxon>
        <taxon>Filobasidiales</taxon>
        <taxon>Filobasidiaceae</taxon>
        <taxon>Naganishia</taxon>
    </lineage>
</organism>
<protein>
    <submittedName>
        <fullName evidence="1">Uncharacterized protein</fullName>
    </submittedName>
</protein>
<reference evidence="1" key="1">
    <citation type="submission" date="2023-04" db="EMBL/GenBank/DDBJ databases">
        <title>Draft Genome sequencing of Naganishia species isolated from polar environments using Oxford Nanopore Technology.</title>
        <authorList>
            <person name="Leo P."/>
            <person name="Venkateswaran K."/>
        </authorList>
    </citation>
    <scope>NUCLEOTIDE SEQUENCE</scope>
    <source>
        <strain evidence="1">DBVPG 5303</strain>
    </source>
</reference>
<gene>
    <name evidence="1" type="ORF">QFC24_001163</name>
</gene>
<sequence length="471" mass="53973">MAAAYDDPTERTAALTALASINSFHRARRKLEPQVKVTQGRKRADSVIDPLERGQRQVEKEKIRVSMQMDDRQFQGALVDSQVMYTKDPTKWNYDILIDVIEGPLLNPKRFEEAFMVSKFGRRLLSFFHPLSRQFSDMKATETNTKWIRLGTVLVATLLATESGYRYLREDRLFKQLIDCFTELDQYAGQPSAQPFLTRSRMENTLSVGYFDMLGVLSKHDAGTKLLLDFRFFTRFYHISELNSRDDLIRAMIAHFDYSSFLSTSIGFSYLLEADYIDREMDEWFYERNLQYVVQIELYLDSIFGQSSQENRSLDQVFRTQHSPPHFYGEITKTEGGCSLLREKGHFHEFARFIEEHAEESFDQEILLKLKSVLWAVGNIGVTEGGLAFLEEAGIVEDIVDIAEKSEILSLRGTGFFVLGLISTTVSGSDLLEDFGWVPTTTILGLTTGLCIPDKMDAFAKVRNQVVFPEL</sequence>
<name>A0ACC2XW91_9TREE</name>
<keyword evidence="2" id="KW-1185">Reference proteome</keyword>
<accession>A0ACC2XW91</accession>
<evidence type="ECO:0000313" key="1">
    <source>
        <dbReference type="EMBL" id="KAJ9126932.1"/>
    </source>
</evidence>
<proteinExistence type="predicted"/>
<dbReference type="Proteomes" id="UP001234202">
    <property type="component" value="Unassembled WGS sequence"/>
</dbReference>
<dbReference type="EMBL" id="JASBWV010000003">
    <property type="protein sequence ID" value="KAJ9126932.1"/>
    <property type="molecule type" value="Genomic_DNA"/>
</dbReference>
<evidence type="ECO:0000313" key="2">
    <source>
        <dbReference type="Proteomes" id="UP001234202"/>
    </source>
</evidence>
<comment type="caution">
    <text evidence="1">The sequence shown here is derived from an EMBL/GenBank/DDBJ whole genome shotgun (WGS) entry which is preliminary data.</text>
</comment>